<dbReference type="InterPro" id="IPR026444">
    <property type="entry name" value="Secre_tail"/>
</dbReference>
<evidence type="ECO:0000256" key="5">
    <source>
        <dbReference type="ARBA" id="ARBA00022801"/>
    </source>
</evidence>
<dbReference type="AlphaFoldDB" id="A0A7Y3R6I9"/>
<dbReference type="EMBL" id="JABEVX010000001">
    <property type="protein sequence ID" value="NNT70854.1"/>
    <property type="molecule type" value="Genomic_DNA"/>
</dbReference>
<keyword evidence="7" id="KW-0482">Metalloprotease</keyword>
<evidence type="ECO:0000256" key="1">
    <source>
        <dbReference type="ARBA" id="ARBA00008721"/>
    </source>
</evidence>
<dbReference type="PANTHER" id="PTHR47466">
    <property type="match status" value="1"/>
</dbReference>
<dbReference type="GO" id="GO:0046872">
    <property type="term" value="F:metal ion binding"/>
    <property type="evidence" value="ECO:0007669"/>
    <property type="project" value="UniProtKB-KW"/>
</dbReference>
<feature type="domain" description="Secretion system C-terminal sorting" evidence="11">
    <location>
        <begin position="605"/>
        <end position="675"/>
    </location>
</feature>
<evidence type="ECO:0000256" key="6">
    <source>
        <dbReference type="ARBA" id="ARBA00022833"/>
    </source>
</evidence>
<evidence type="ECO:0000313" key="13">
    <source>
        <dbReference type="Proteomes" id="UP000536509"/>
    </source>
</evidence>
<keyword evidence="8" id="KW-1015">Disulfide bond</keyword>
<comment type="similarity">
    <text evidence="1">Belongs to the peptidase M43B family.</text>
</comment>
<keyword evidence="3" id="KW-0479">Metal-binding</keyword>
<dbReference type="InterPro" id="IPR013783">
    <property type="entry name" value="Ig-like_fold"/>
</dbReference>
<organism evidence="12 13">
    <name type="scientific">Flavobacterium rivulicola</name>
    <dbReference type="NCBI Taxonomy" id="2732161"/>
    <lineage>
        <taxon>Bacteria</taxon>
        <taxon>Pseudomonadati</taxon>
        <taxon>Bacteroidota</taxon>
        <taxon>Flavobacteriia</taxon>
        <taxon>Flavobacteriales</taxon>
        <taxon>Flavobacteriaceae</taxon>
        <taxon>Flavobacterium</taxon>
    </lineage>
</organism>
<dbReference type="RefSeq" id="WP_171221062.1">
    <property type="nucleotide sequence ID" value="NZ_CP121446.1"/>
</dbReference>
<evidence type="ECO:0000256" key="3">
    <source>
        <dbReference type="ARBA" id="ARBA00022723"/>
    </source>
</evidence>
<evidence type="ECO:0000256" key="2">
    <source>
        <dbReference type="ARBA" id="ARBA00022670"/>
    </source>
</evidence>
<evidence type="ECO:0000256" key="4">
    <source>
        <dbReference type="ARBA" id="ARBA00022729"/>
    </source>
</evidence>
<dbReference type="Proteomes" id="UP000536509">
    <property type="component" value="Unassembled WGS sequence"/>
</dbReference>
<name>A0A7Y3R6I9_9FLAO</name>
<accession>A0A7Y3R6I9</accession>
<feature type="domain" description="Peptidase M43 pregnancy-associated plasma-A" evidence="10">
    <location>
        <begin position="188"/>
        <end position="347"/>
    </location>
</feature>
<keyword evidence="5" id="KW-0378">Hydrolase</keyword>
<dbReference type="InterPro" id="IPR024079">
    <property type="entry name" value="MetalloPept_cat_dom_sf"/>
</dbReference>
<dbReference type="SUPFAM" id="SSF55486">
    <property type="entry name" value="Metalloproteases ('zincins'), catalytic domain"/>
    <property type="match status" value="1"/>
</dbReference>
<sequence length="679" mass="73577">MKKITMMSLFLLFSLAIGYSQEAKQKTVFGKPATNVSPQGLIRCASTEYEHFLQENDPKRMSDAEFEAWLSPLVERYKNSPEFRSESGGIITIPVVVHVIHSGQALGTAPNIQDGQVESQITVMNQDFRRLSGTPGFNSNAVGADTMVQFALAKVDPNGNPTNGIVRHNLCEASWSTAAINSTVKPSTIWDPTQYMNMWSVQFSDGSLLGYAQFPSNSTLTGLNTNGGSANTDGVVANYSYFGSRNIFPTGLYGDTSFDKGRTMTHEVGHFLGLRHIWAEDGTACVADDYCNDTPRAAAPNYGCPTGTNSCTTQPGNDMIENYMDYTDDACMNIFTVDQKARITTVMNNATRRLTLKTSTRDQAIPLFTNDAELKLENVCASAGGACGGGSSPTIKVTIYNRGTANLTSAVISYNINGGTNYTYPWTGNLAPNKFATFDMPVTNGTNGTFNGTITTANGVTDQRASNNSVSAAYTVPAGPTNYTINNYVFRLQRDLYGSETTWNLKNQAGTILYSGGPYTDTAALPAIFTQNWTLANNNCYTFTINDSYGDGICCNYGSGYYDIKSTDGTIVVANGASFTSTDSKVFTVNVLSNETFETLNDIYVYPNPTKSVLNIAVPTGVELVKNVTVYNYLGQTITQKNITTADDLSIDTTNYSSGVYLITVSNGTQSKTLRFIKE</sequence>
<evidence type="ECO:0000256" key="8">
    <source>
        <dbReference type="ARBA" id="ARBA00023157"/>
    </source>
</evidence>
<gene>
    <name evidence="12" type="ORF">HKT18_01380</name>
</gene>
<dbReference type="GO" id="GO:0008237">
    <property type="term" value="F:metallopeptidase activity"/>
    <property type="evidence" value="ECO:0007669"/>
    <property type="project" value="UniProtKB-KW"/>
</dbReference>
<evidence type="ECO:0000256" key="9">
    <source>
        <dbReference type="SAM" id="SignalP"/>
    </source>
</evidence>
<dbReference type="Gene3D" id="3.40.390.10">
    <property type="entry name" value="Collagenase (Catalytic Domain)"/>
    <property type="match status" value="1"/>
</dbReference>
<evidence type="ECO:0000259" key="11">
    <source>
        <dbReference type="Pfam" id="PF18962"/>
    </source>
</evidence>
<keyword evidence="4 9" id="KW-0732">Signal</keyword>
<keyword evidence="6" id="KW-0862">Zinc</keyword>
<dbReference type="Pfam" id="PF18962">
    <property type="entry name" value="Por_Secre_tail"/>
    <property type="match status" value="1"/>
</dbReference>
<dbReference type="PANTHER" id="PTHR47466:SF1">
    <property type="entry name" value="METALLOPROTEASE MEP1 (AFU_ORTHOLOGUE AFUA_1G07730)-RELATED"/>
    <property type="match status" value="1"/>
</dbReference>
<comment type="caution">
    <text evidence="12">The sequence shown here is derived from an EMBL/GenBank/DDBJ whole genome shotgun (WGS) entry which is preliminary data.</text>
</comment>
<dbReference type="NCBIfam" id="TIGR04183">
    <property type="entry name" value="Por_Secre_tail"/>
    <property type="match status" value="1"/>
</dbReference>
<dbReference type="InterPro" id="IPR008754">
    <property type="entry name" value="Peptidase_M43"/>
</dbReference>
<dbReference type="Pfam" id="PF05572">
    <property type="entry name" value="Peptidase_M43"/>
    <property type="match status" value="1"/>
</dbReference>
<proteinExistence type="inferred from homology"/>
<feature type="chain" id="PRO_5031130755" evidence="9">
    <location>
        <begin position="23"/>
        <end position="679"/>
    </location>
</feature>
<feature type="signal peptide" evidence="9">
    <location>
        <begin position="1"/>
        <end position="22"/>
    </location>
</feature>
<dbReference type="Gene3D" id="2.60.40.10">
    <property type="entry name" value="Immunoglobulins"/>
    <property type="match status" value="1"/>
</dbReference>
<reference evidence="12 13" key="1">
    <citation type="submission" date="2020-05" db="EMBL/GenBank/DDBJ databases">
        <title>Draft genome of Flavobacterium sp. IMCC34852.</title>
        <authorList>
            <person name="Song J."/>
            <person name="Cho J.-C."/>
        </authorList>
    </citation>
    <scope>NUCLEOTIDE SEQUENCE [LARGE SCALE GENOMIC DNA]</scope>
    <source>
        <strain evidence="12 13">IMCC34852</strain>
    </source>
</reference>
<protein>
    <submittedName>
        <fullName evidence="12">T9SS type A sorting domain-containing protein</fullName>
    </submittedName>
</protein>
<evidence type="ECO:0000259" key="10">
    <source>
        <dbReference type="Pfam" id="PF05572"/>
    </source>
</evidence>
<keyword evidence="2" id="KW-0645">Protease</keyword>
<keyword evidence="13" id="KW-1185">Reference proteome</keyword>
<dbReference type="GO" id="GO:0006508">
    <property type="term" value="P:proteolysis"/>
    <property type="evidence" value="ECO:0007669"/>
    <property type="project" value="UniProtKB-KW"/>
</dbReference>
<evidence type="ECO:0000313" key="12">
    <source>
        <dbReference type="EMBL" id="NNT70854.1"/>
    </source>
</evidence>
<dbReference type="CDD" id="cd04275">
    <property type="entry name" value="ZnMc_pappalysin_like"/>
    <property type="match status" value="1"/>
</dbReference>
<evidence type="ECO:0000256" key="7">
    <source>
        <dbReference type="ARBA" id="ARBA00023049"/>
    </source>
</evidence>